<evidence type="ECO:0000313" key="4">
    <source>
        <dbReference type="Proteomes" id="UP000007264"/>
    </source>
</evidence>
<reference evidence="3 4" key="1">
    <citation type="journal article" date="2012" name="Genome Biol.">
        <title>The genome of the polar eukaryotic microalga coccomyxa subellipsoidea reveals traits of cold adaptation.</title>
        <authorList>
            <person name="Blanc G."/>
            <person name="Agarkova I."/>
            <person name="Grimwood J."/>
            <person name="Kuo A."/>
            <person name="Brueggeman A."/>
            <person name="Dunigan D."/>
            <person name="Gurnon J."/>
            <person name="Ladunga I."/>
            <person name="Lindquist E."/>
            <person name="Lucas S."/>
            <person name="Pangilinan J."/>
            <person name="Proschold T."/>
            <person name="Salamov A."/>
            <person name="Schmutz J."/>
            <person name="Weeks D."/>
            <person name="Yamada T."/>
            <person name="Claverie J.M."/>
            <person name="Grigoriev I."/>
            <person name="Van Etten J."/>
            <person name="Lomsadze A."/>
            <person name="Borodovsky M."/>
        </authorList>
    </citation>
    <scope>NUCLEOTIDE SEQUENCE [LARGE SCALE GENOMIC DNA]</scope>
    <source>
        <strain evidence="3 4">C-169</strain>
    </source>
</reference>
<dbReference type="EMBL" id="AGSI01000001">
    <property type="protein sequence ID" value="EIE27469.1"/>
    <property type="molecule type" value="Genomic_DNA"/>
</dbReference>
<protein>
    <recommendedName>
        <fullName evidence="5">BZIP domain-containing protein</fullName>
    </recommendedName>
</protein>
<dbReference type="KEGG" id="csl:COCSUDRAFT_55476"/>
<keyword evidence="4" id="KW-1185">Reference proteome</keyword>
<keyword evidence="1" id="KW-0175">Coiled coil</keyword>
<dbReference type="AlphaFoldDB" id="I0ZA00"/>
<dbReference type="Proteomes" id="UP000007264">
    <property type="component" value="Unassembled WGS sequence"/>
</dbReference>
<feature type="region of interest" description="Disordered" evidence="2">
    <location>
        <begin position="24"/>
        <end position="102"/>
    </location>
</feature>
<evidence type="ECO:0008006" key="5">
    <source>
        <dbReference type="Google" id="ProtNLM"/>
    </source>
</evidence>
<dbReference type="RefSeq" id="XP_005652013.1">
    <property type="nucleotide sequence ID" value="XM_005651956.1"/>
</dbReference>
<comment type="caution">
    <text evidence="3">The sequence shown here is derived from an EMBL/GenBank/DDBJ whole genome shotgun (WGS) entry which is preliminary data.</text>
</comment>
<name>I0ZA00_COCSC</name>
<evidence type="ECO:0000256" key="2">
    <source>
        <dbReference type="SAM" id="MobiDB-lite"/>
    </source>
</evidence>
<accession>I0ZA00</accession>
<dbReference type="GeneID" id="17045484"/>
<sequence>MPLRVVSLPLDYEDVDFDAVLDLAAPNIQPRGGLSDNDQEPGGRGRHSSRNRTGQGLGSTDLPVQRRQPRRAQSRLVVPLEQPEASSSDGKEPVRGSDADGLRAIRKNNRRTQQKFRDRQRNHKLAVSESRAEELQRALDRLKLERSAVAKNQRLQWGLGKFSRKRLSAVAERAPALVLLPPTSA</sequence>
<feature type="compositionally biased region" description="Basic and acidic residues" evidence="2">
    <location>
        <begin position="89"/>
        <end position="102"/>
    </location>
</feature>
<proteinExistence type="predicted"/>
<organism evidence="3 4">
    <name type="scientific">Coccomyxa subellipsoidea (strain C-169)</name>
    <name type="common">Green microalga</name>
    <dbReference type="NCBI Taxonomy" id="574566"/>
    <lineage>
        <taxon>Eukaryota</taxon>
        <taxon>Viridiplantae</taxon>
        <taxon>Chlorophyta</taxon>
        <taxon>core chlorophytes</taxon>
        <taxon>Trebouxiophyceae</taxon>
        <taxon>Trebouxiophyceae incertae sedis</taxon>
        <taxon>Coccomyxaceae</taxon>
        <taxon>Coccomyxa</taxon>
        <taxon>Coccomyxa subellipsoidea</taxon>
    </lineage>
</organism>
<evidence type="ECO:0000256" key="1">
    <source>
        <dbReference type="SAM" id="Coils"/>
    </source>
</evidence>
<feature type="coiled-coil region" evidence="1">
    <location>
        <begin position="125"/>
        <end position="152"/>
    </location>
</feature>
<gene>
    <name evidence="3" type="ORF">COCSUDRAFT_55476</name>
</gene>
<evidence type="ECO:0000313" key="3">
    <source>
        <dbReference type="EMBL" id="EIE27469.1"/>
    </source>
</evidence>